<name>A0A0P1I7V6_9RHOB</name>
<protein>
    <submittedName>
        <fullName evidence="2">YcaO-like family protein</fullName>
    </submittedName>
</protein>
<dbReference type="EMBL" id="CYTW01000001">
    <property type="protein sequence ID" value="CUJ81398.1"/>
    <property type="molecule type" value="Genomic_DNA"/>
</dbReference>
<dbReference type="AlphaFoldDB" id="A0A0P1I7V6"/>
<dbReference type="Proteomes" id="UP000051870">
    <property type="component" value="Unassembled WGS sequence"/>
</dbReference>
<dbReference type="RefSeq" id="WP_058309308.1">
    <property type="nucleotide sequence ID" value="NZ_CYTW01000001.1"/>
</dbReference>
<accession>A0A0P1I7V6</accession>
<reference evidence="3" key="1">
    <citation type="submission" date="2015-09" db="EMBL/GenBank/DDBJ databases">
        <authorList>
            <person name="Rodrigo-Torres Lidia"/>
            <person name="Arahal R.David."/>
        </authorList>
    </citation>
    <scope>NUCLEOTIDE SEQUENCE [LARGE SCALE GENOMIC DNA]</scope>
    <source>
        <strain evidence="3">CECT 7735</strain>
    </source>
</reference>
<evidence type="ECO:0000313" key="3">
    <source>
        <dbReference type="Proteomes" id="UP000051870"/>
    </source>
</evidence>
<dbReference type="GeneID" id="83879120"/>
<sequence>MSVTFIQNAETSKLISKPSFADFPDNAPIHAAFRLIELRKGTVSPPGAMARRVAFGVADTPEMAAQLSGFEAIERYALQYSADVEQACQSLFSSDGIVQELPLGALALGAPETNGTISSKGAAAGPTLADAALRAVYECLEHALDGAGDYSHVASPECLPDTLVSWLAKHLRTLEIHVQPFPEIGLLVRVMCSDFDGGRPCYGTAFAAELGQGALSAAGEAIVSWRNMVTLEHKGVTPQGMDADESRYFELYRGARGDRPISPHTVFDVETWSSPAPDLAHTLDFAAKVLGAPVAVFDMTAADIPLPVVKAVPITG</sequence>
<dbReference type="STRING" id="1715693.PH7735_00014"/>
<proteinExistence type="predicted"/>
<keyword evidence="3" id="KW-1185">Reference proteome</keyword>
<organism evidence="2 3">
    <name type="scientific">Shimia thalassica</name>
    <dbReference type="NCBI Taxonomy" id="1715693"/>
    <lineage>
        <taxon>Bacteria</taxon>
        <taxon>Pseudomonadati</taxon>
        <taxon>Pseudomonadota</taxon>
        <taxon>Alphaproteobacteria</taxon>
        <taxon>Rhodobacterales</taxon>
        <taxon>Roseobacteraceae</taxon>
    </lineage>
</organism>
<gene>
    <name evidence="2" type="ORF">PH7735_00014</name>
</gene>
<dbReference type="InterPro" id="IPR003776">
    <property type="entry name" value="YcaO-like_dom"/>
</dbReference>
<dbReference type="Pfam" id="PF02624">
    <property type="entry name" value="YcaO"/>
    <property type="match status" value="1"/>
</dbReference>
<evidence type="ECO:0000259" key="1">
    <source>
        <dbReference type="Pfam" id="PF02624"/>
    </source>
</evidence>
<feature type="domain" description="YcaO" evidence="1">
    <location>
        <begin position="117"/>
        <end position="312"/>
    </location>
</feature>
<evidence type="ECO:0000313" key="2">
    <source>
        <dbReference type="EMBL" id="CUJ81398.1"/>
    </source>
</evidence>